<sequence length="36" mass="4333">LGRIINRIDYEKLIFDDIFPDEIQTEIKQFISSFTN</sequence>
<name>X1VLK2_9ZZZZ</name>
<proteinExistence type="predicted"/>
<dbReference type="AlphaFoldDB" id="X1VLK2"/>
<dbReference type="EMBL" id="BARW01025490">
    <property type="protein sequence ID" value="GAJ09185.1"/>
    <property type="molecule type" value="Genomic_DNA"/>
</dbReference>
<evidence type="ECO:0000313" key="1">
    <source>
        <dbReference type="EMBL" id="GAJ09185.1"/>
    </source>
</evidence>
<feature type="non-terminal residue" evidence="1">
    <location>
        <position position="1"/>
    </location>
</feature>
<reference evidence="1" key="1">
    <citation type="journal article" date="2014" name="Front. Microbiol.">
        <title>High frequency of phylogenetically diverse reductive dehalogenase-homologous genes in deep subseafloor sedimentary metagenomes.</title>
        <authorList>
            <person name="Kawai M."/>
            <person name="Futagami T."/>
            <person name="Toyoda A."/>
            <person name="Takaki Y."/>
            <person name="Nishi S."/>
            <person name="Hori S."/>
            <person name="Arai W."/>
            <person name="Tsubouchi T."/>
            <person name="Morono Y."/>
            <person name="Uchiyama I."/>
            <person name="Ito T."/>
            <person name="Fujiyama A."/>
            <person name="Inagaki F."/>
            <person name="Takami H."/>
        </authorList>
    </citation>
    <scope>NUCLEOTIDE SEQUENCE</scope>
    <source>
        <strain evidence="1">Expedition CK06-06</strain>
    </source>
</reference>
<comment type="caution">
    <text evidence="1">The sequence shown here is derived from an EMBL/GenBank/DDBJ whole genome shotgun (WGS) entry which is preliminary data.</text>
</comment>
<protein>
    <submittedName>
        <fullName evidence="1">Uncharacterized protein</fullName>
    </submittedName>
</protein>
<accession>X1VLK2</accession>
<organism evidence="1">
    <name type="scientific">marine sediment metagenome</name>
    <dbReference type="NCBI Taxonomy" id="412755"/>
    <lineage>
        <taxon>unclassified sequences</taxon>
        <taxon>metagenomes</taxon>
        <taxon>ecological metagenomes</taxon>
    </lineage>
</organism>
<gene>
    <name evidence="1" type="ORF">S12H4_41779</name>
</gene>